<dbReference type="PROSITE" id="PS51257">
    <property type="entry name" value="PROKAR_LIPOPROTEIN"/>
    <property type="match status" value="1"/>
</dbReference>
<dbReference type="PROSITE" id="PS50853">
    <property type="entry name" value="FN3"/>
    <property type="match status" value="1"/>
</dbReference>
<dbReference type="KEGG" id="prn:BW723_03880"/>
<dbReference type="OrthoDB" id="789771at2"/>
<dbReference type="RefSeq" id="WP_068362027.1">
    <property type="nucleotide sequence ID" value="NZ_CP019337.1"/>
</dbReference>
<dbReference type="Proteomes" id="UP000092612">
    <property type="component" value="Unassembled WGS sequence"/>
</dbReference>
<dbReference type="EMBL" id="LSFL01000035">
    <property type="protein sequence ID" value="OBY63496.1"/>
    <property type="molecule type" value="Genomic_DNA"/>
</dbReference>
<evidence type="ECO:0000313" key="3">
    <source>
        <dbReference type="Proteomes" id="UP000092612"/>
    </source>
</evidence>
<dbReference type="AlphaFoldDB" id="A0A1B8TUK9"/>
<proteinExistence type="predicted"/>
<protein>
    <recommendedName>
        <fullName evidence="1">Fibronectin type-III domain-containing protein</fullName>
    </recommendedName>
</protein>
<evidence type="ECO:0000259" key="1">
    <source>
        <dbReference type="PROSITE" id="PS50853"/>
    </source>
</evidence>
<dbReference type="InterPro" id="IPR013783">
    <property type="entry name" value="Ig-like_fold"/>
</dbReference>
<keyword evidence="3" id="KW-1185">Reference proteome</keyword>
<dbReference type="InterPro" id="IPR003961">
    <property type="entry name" value="FN3_dom"/>
</dbReference>
<gene>
    <name evidence="2" type="ORF">LPB301_11825</name>
</gene>
<sequence>MITIKSIKNIFIALFAITLVSCGGGDSEGGPDVVTLGKAVLVLPINNAECNQGNVISEQESKVYFEWNTAENADSYSIKITNLDDNSVKSLISSNTNIETALLRGVPYSWSVTAKSNGAADTTSDTWKFFNAGDGVQNYAPFPADLVSPAMGSSVDISTTIEWTGSDIDGDIDEYDVYLSTTNPPTELKGTTSSTTMNNLSLESGKVYYWKVVTKDSFGNNSESPVFEFRTN</sequence>
<comment type="caution">
    <text evidence="2">The sequence shown here is derived from an EMBL/GenBank/DDBJ whole genome shotgun (WGS) entry which is preliminary data.</text>
</comment>
<name>A0A1B8TUK9_9FLAO</name>
<organism evidence="2 3">
    <name type="scientific">Polaribacter reichenbachii</name>
    <dbReference type="NCBI Taxonomy" id="996801"/>
    <lineage>
        <taxon>Bacteria</taxon>
        <taxon>Pseudomonadati</taxon>
        <taxon>Bacteroidota</taxon>
        <taxon>Flavobacteriia</taxon>
        <taxon>Flavobacteriales</taxon>
        <taxon>Flavobacteriaceae</taxon>
    </lineage>
</organism>
<accession>A0A1B8TUK9</accession>
<dbReference type="Gene3D" id="2.60.40.10">
    <property type="entry name" value="Immunoglobulins"/>
    <property type="match status" value="1"/>
</dbReference>
<dbReference type="InterPro" id="IPR036116">
    <property type="entry name" value="FN3_sf"/>
</dbReference>
<dbReference type="STRING" id="996801.BW723_03880"/>
<dbReference type="SUPFAM" id="SSF49265">
    <property type="entry name" value="Fibronectin type III"/>
    <property type="match status" value="1"/>
</dbReference>
<reference evidence="3" key="1">
    <citation type="submission" date="2016-02" db="EMBL/GenBank/DDBJ databases">
        <title>Paenibacillus sp. LPB0068, isolated from Crassostrea gigas.</title>
        <authorList>
            <person name="Shin S.-K."/>
            <person name="Yi H."/>
        </authorList>
    </citation>
    <scope>NUCLEOTIDE SEQUENCE [LARGE SCALE GENOMIC DNA]</scope>
    <source>
        <strain evidence="3">KCTC 23969</strain>
    </source>
</reference>
<evidence type="ECO:0000313" key="2">
    <source>
        <dbReference type="EMBL" id="OBY63496.1"/>
    </source>
</evidence>
<feature type="domain" description="Fibronectin type-III" evidence="1">
    <location>
        <begin position="142"/>
        <end position="232"/>
    </location>
</feature>